<dbReference type="Proteomes" id="UP000235786">
    <property type="component" value="Unassembled WGS sequence"/>
</dbReference>
<evidence type="ECO:0000259" key="1">
    <source>
        <dbReference type="Pfam" id="PF06985"/>
    </source>
</evidence>
<gene>
    <name evidence="2" type="ORF">L207DRAFT_458121</name>
</gene>
<reference evidence="2 3" key="1">
    <citation type="submission" date="2016-04" db="EMBL/GenBank/DDBJ databases">
        <title>A degradative enzymes factory behind the ericoid mycorrhizal symbiosis.</title>
        <authorList>
            <consortium name="DOE Joint Genome Institute"/>
            <person name="Martino E."/>
            <person name="Morin E."/>
            <person name="Grelet G."/>
            <person name="Kuo A."/>
            <person name="Kohler A."/>
            <person name="Daghino S."/>
            <person name="Barry K."/>
            <person name="Choi C."/>
            <person name="Cichocki N."/>
            <person name="Clum A."/>
            <person name="Copeland A."/>
            <person name="Hainaut M."/>
            <person name="Haridas S."/>
            <person name="Labutti K."/>
            <person name="Lindquist E."/>
            <person name="Lipzen A."/>
            <person name="Khouja H.-R."/>
            <person name="Murat C."/>
            <person name="Ohm R."/>
            <person name="Olson A."/>
            <person name="Spatafora J."/>
            <person name="Veneault-Fourrey C."/>
            <person name="Henrissat B."/>
            <person name="Grigoriev I."/>
            <person name="Martin F."/>
            <person name="Perotto S."/>
        </authorList>
    </citation>
    <scope>NUCLEOTIDE SEQUENCE [LARGE SCALE GENOMIC DNA]</scope>
    <source>
        <strain evidence="2 3">F</strain>
    </source>
</reference>
<evidence type="ECO:0000313" key="2">
    <source>
        <dbReference type="EMBL" id="PMD41598.1"/>
    </source>
</evidence>
<keyword evidence="3" id="KW-1185">Reference proteome</keyword>
<protein>
    <submittedName>
        <fullName evidence="2">HET-domain-containing protein</fullName>
    </submittedName>
</protein>
<evidence type="ECO:0000313" key="3">
    <source>
        <dbReference type="Proteomes" id="UP000235786"/>
    </source>
</evidence>
<name>A0A2J6RSU5_HYAVF</name>
<sequence length="385" mass="44231">MSPSPIQAFLDRDLIPPLADQDEIRLLCLQPGVTGDKIVCTTQHVKLSTNPQYEALSYVWGSKDMRPITLNSYPWEVRENLFDALINLRHETKPRILWIDAICIKQDDVKERNHQVSRMGTIYSKASKVVAWLGLANEFTVEALGHLEKFEEEEAPKIICSSSLVFKNELAGTEAGHRILEGVRLISLRSYWTRLWIIQELQLASDADIQCGRNCVPWEVFKAFFMDLEPEEPYYPVFSALGEDEKHVSPLSNLIWEAWSRDDSPSVRNSQYLSHLCFSFRKSQCEKAIDKILGLWSLAPVCCQDGVPVDYDLGVDQVLGKIFGHEVGAHDTPSRYLDRDEGVDRLRKLIFESWSHWTELERTWRQVEEDMAAYDLLLTSLDELV</sequence>
<proteinExistence type="predicted"/>
<feature type="domain" description="Heterokaryon incompatibility" evidence="1">
    <location>
        <begin position="53"/>
        <end position="200"/>
    </location>
</feature>
<accession>A0A2J6RSU5</accession>
<dbReference type="PANTHER" id="PTHR24148">
    <property type="entry name" value="ANKYRIN REPEAT DOMAIN-CONTAINING PROTEIN 39 HOMOLOG-RELATED"/>
    <property type="match status" value="1"/>
</dbReference>
<dbReference type="InterPro" id="IPR010730">
    <property type="entry name" value="HET"/>
</dbReference>
<dbReference type="OrthoDB" id="194358at2759"/>
<dbReference type="PANTHER" id="PTHR24148:SF81">
    <property type="entry name" value="HETEROKARYON INCOMPATIBILITY DOMAIN-CONTAINING PROTEIN"/>
    <property type="match status" value="1"/>
</dbReference>
<dbReference type="EMBL" id="KZ613944">
    <property type="protein sequence ID" value="PMD41598.1"/>
    <property type="molecule type" value="Genomic_DNA"/>
</dbReference>
<dbReference type="AlphaFoldDB" id="A0A2J6RSU5"/>
<dbReference type="STRING" id="1149755.A0A2J6RSU5"/>
<organism evidence="2 3">
    <name type="scientific">Hyaloscypha variabilis (strain UAMH 11265 / GT02V1 / F)</name>
    <name type="common">Meliniomyces variabilis</name>
    <dbReference type="NCBI Taxonomy" id="1149755"/>
    <lineage>
        <taxon>Eukaryota</taxon>
        <taxon>Fungi</taxon>
        <taxon>Dikarya</taxon>
        <taxon>Ascomycota</taxon>
        <taxon>Pezizomycotina</taxon>
        <taxon>Leotiomycetes</taxon>
        <taxon>Helotiales</taxon>
        <taxon>Hyaloscyphaceae</taxon>
        <taxon>Hyaloscypha</taxon>
        <taxon>Hyaloscypha variabilis</taxon>
    </lineage>
</organism>
<dbReference type="Pfam" id="PF06985">
    <property type="entry name" value="HET"/>
    <property type="match status" value="1"/>
</dbReference>
<dbReference type="InterPro" id="IPR052895">
    <property type="entry name" value="HetReg/Transcr_Mod"/>
</dbReference>